<keyword evidence="1 8" id="KW-0723">Serine/threonine-protein kinase</keyword>
<dbReference type="GO" id="GO:0005634">
    <property type="term" value="C:nucleus"/>
    <property type="evidence" value="ECO:0007669"/>
    <property type="project" value="TreeGrafter"/>
</dbReference>
<dbReference type="InterPro" id="IPR008271">
    <property type="entry name" value="Ser/Thr_kinase_AS"/>
</dbReference>
<evidence type="ECO:0000256" key="5">
    <source>
        <dbReference type="ARBA" id="ARBA00022840"/>
    </source>
</evidence>
<evidence type="ECO:0000256" key="7">
    <source>
        <dbReference type="PROSITE-ProRule" id="PRU10141"/>
    </source>
</evidence>
<evidence type="ECO:0000256" key="6">
    <source>
        <dbReference type="ARBA" id="ARBA00037966"/>
    </source>
</evidence>
<dbReference type="Gene3D" id="1.10.510.10">
    <property type="entry name" value="Transferase(Phosphotransferase) domain 1"/>
    <property type="match status" value="1"/>
</dbReference>
<evidence type="ECO:0000256" key="4">
    <source>
        <dbReference type="ARBA" id="ARBA00022777"/>
    </source>
</evidence>
<dbReference type="OrthoDB" id="283111at2759"/>
<feature type="domain" description="Protein kinase" evidence="10">
    <location>
        <begin position="89"/>
        <end position="280"/>
    </location>
</feature>
<proteinExistence type="inferred from homology"/>
<dbReference type="InterPro" id="IPR017441">
    <property type="entry name" value="Protein_kinase_ATP_BS"/>
</dbReference>
<dbReference type="PROSITE" id="PS00108">
    <property type="entry name" value="PROTEIN_KINASE_ST"/>
    <property type="match status" value="1"/>
</dbReference>
<evidence type="ECO:0000256" key="2">
    <source>
        <dbReference type="ARBA" id="ARBA00022679"/>
    </source>
</evidence>
<dbReference type="SUPFAM" id="SSF56112">
    <property type="entry name" value="Protein kinase-like (PK-like)"/>
    <property type="match status" value="1"/>
</dbReference>
<dbReference type="PROSITE" id="PS00107">
    <property type="entry name" value="PROTEIN_KINASE_ATP"/>
    <property type="match status" value="1"/>
</dbReference>
<comment type="similarity">
    <text evidence="6">Belongs to the protein kinase superfamily. CMGC Ser/Thr protein kinase family. Lammer subfamily.</text>
</comment>
<feature type="binding site" evidence="7">
    <location>
        <position position="118"/>
    </location>
    <ligand>
        <name>ATP</name>
        <dbReference type="ChEBI" id="CHEBI:30616"/>
    </ligand>
</feature>
<dbReference type="InterPro" id="IPR051175">
    <property type="entry name" value="CLK_kinases"/>
</dbReference>
<dbReference type="Gene3D" id="3.30.200.20">
    <property type="entry name" value="Phosphorylase Kinase, domain 1"/>
    <property type="match status" value="1"/>
</dbReference>
<dbReference type="InterPro" id="IPR011009">
    <property type="entry name" value="Kinase-like_dom_sf"/>
</dbReference>
<keyword evidence="12" id="KW-1185">Reference proteome</keyword>
<keyword evidence="4 11" id="KW-0418">Kinase</keyword>
<organism evidence="11 12">
    <name type="scientific">Thelohanellus kitauei</name>
    <name type="common">Myxosporean</name>
    <dbReference type="NCBI Taxonomy" id="669202"/>
    <lineage>
        <taxon>Eukaryota</taxon>
        <taxon>Metazoa</taxon>
        <taxon>Cnidaria</taxon>
        <taxon>Myxozoa</taxon>
        <taxon>Myxosporea</taxon>
        <taxon>Bivalvulida</taxon>
        <taxon>Platysporina</taxon>
        <taxon>Myxobolidae</taxon>
        <taxon>Thelohanellus</taxon>
    </lineage>
</organism>
<dbReference type="OMA" id="LEKXRYL"/>
<keyword evidence="2" id="KW-0808">Transferase</keyword>
<evidence type="ECO:0000256" key="3">
    <source>
        <dbReference type="ARBA" id="ARBA00022741"/>
    </source>
</evidence>
<evidence type="ECO:0000256" key="8">
    <source>
        <dbReference type="RuleBase" id="RU000304"/>
    </source>
</evidence>
<reference evidence="11 12" key="1">
    <citation type="journal article" date="2014" name="Genome Biol. Evol.">
        <title>The genome of the myxosporean Thelohanellus kitauei shows adaptations to nutrient acquisition within its fish host.</title>
        <authorList>
            <person name="Yang Y."/>
            <person name="Xiong J."/>
            <person name="Zhou Z."/>
            <person name="Huo F."/>
            <person name="Miao W."/>
            <person name="Ran C."/>
            <person name="Liu Y."/>
            <person name="Zhang J."/>
            <person name="Feng J."/>
            <person name="Wang M."/>
            <person name="Wang M."/>
            <person name="Wang L."/>
            <person name="Yao B."/>
        </authorList>
    </citation>
    <scope>NUCLEOTIDE SEQUENCE [LARGE SCALE GENOMIC DNA]</scope>
    <source>
        <strain evidence="11">Wuqing</strain>
    </source>
</reference>
<feature type="region of interest" description="Disordered" evidence="9">
    <location>
        <begin position="1"/>
        <end position="42"/>
    </location>
</feature>
<dbReference type="GO" id="GO:0004674">
    <property type="term" value="F:protein serine/threonine kinase activity"/>
    <property type="evidence" value="ECO:0007669"/>
    <property type="project" value="UniProtKB-KW"/>
</dbReference>
<comment type="caution">
    <text evidence="11">The sequence shown here is derived from an EMBL/GenBank/DDBJ whole genome shotgun (WGS) entry which is preliminary data.</text>
</comment>
<evidence type="ECO:0000313" key="12">
    <source>
        <dbReference type="Proteomes" id="UP000031668"/>
    </source>
</evidence>
<dbReference type="GO" id="GO:0005524">
    <property type="term" value="F:ATP binding"/>
    <property type="evidence" value="ECO:0007669"/>
    <property type="project" value="UniProtKB-UniRule"/>
</dbReference>
<dbReference type="GO" id="GO:0043484">
    <property type="term" value="P:regulation of RNA splicing"/>
    <property type="evidence" value="ECO:0007669"/>
    <property type="project" value="TreeGrafter"/>
</dbReference>
<dbReference type="Pfam" id="PF00069">
    <property type="entry name" value="Pkinase"/>
    <property type="match status" value="1"/>
</dbReference>
<feature type="compositionally biased region" description="Basic residues" evidence="9">
    <location>
        <begin position="15"/>
        <end position="25"/>
    </location>
</feature>
<dbReference type="PANTHER" id="PTHR45646:SF11">
    <property type="entry name" value="SERINE_THREONINE-PROTEIN KINASE DOA"/>
    <property type="match status" value="1"/>
</dbReference>
<dbReference type="SMART" id="SM00220">
    <property type="entry name" value="S_TKc"/>
    <property type="match status" value="1"/>
</dbReference>
<keyword evidence="5 7" id="KW-0067">ATP-binding</keyword>
<sequence>MKRRGYNMREYNRKSSGRRNHKKPVRTYEQNGRNRYHDDEKSESLYKIVTPNDLSDRSRTRERDFRKDIRNDERGHLLYNPNDFLDSRYRIKSLLGEGTFGRCFKCHDTRRAEEIAIKVVRNVEKYRDSAMIEIDILRSIQSNANGLSLLCINLITWFKHGGHICLVFPLLGASVYDFIKNNHQSPFTFRQIKHISYQMLCALKFLHSINITHTDLKPENMLFVNSDYEVLDKHGTEKYKNILNTDIRIIDFGSAVFEHHHHSRVVCTRHYRPPEVVLGL</sequence>
<evidence type="ECO:0000256" key="9">
    <source>
        <dbReference type="SAM" id="MobiDB-lite"/>
    </source>
</evidence>
<dbReference type="Proteomes" id="UP000031668">
    <property type="component" value="Unassembled WGS sequence"/>
</dbReference>
<dbReference type="AlphaFoldDB" id="A0A0C2IF49"/>
<evidence type="ECO:0000256" key="1">
    <source>
        <dbReference type="ARBA" id="ARBA00022527"/>
    </source>
</evidence>
<dbReference type="InterPro" id="IPR000719">
    <property type="entry name" value="Prot_kinase_dom"/>
</dbReference>
<gene>
    <name evidence="11" type="ORF">RF11_03124</name>
</gene>
<evidence type="ECO:0000313" key="11">
    <source>
        <dbReference type="EMBL" id="KII63958.1"/>
    </source>
</evidence>
<evidence type="ECO:0000259" key="10">
    <source>
        <dbReference type="PROSITE" id="PS50011"/>
    </source>
</evidence>
<dbReference type="PROSITE" id="PS50011">
    <property type="entry name" value="PROTEIN_KINASE_DOM"/>
    <property type="match status" value="1"/>
</dbReference>
<accession>A0A0C2IF49</accession>
<dbReference type="PANTHER" id="PTHR45646">
    <property type="entry name" value="SERINE/THREONINE-PROTEIN KINASE DOA-RELATED"/>
    <property type="match status" value="1"/>
</dbReference>
<keyword evidence="3 7" id="KW-0547">Nucleotide-binding</keyword>
<protein>
    <submittedName>
        <fullName evidence="11">Dual specificity protein kinase CLK2</fullName>
    </submittedName>
</protein>
<dbReference type="EMBL" id="JWZT01004494">
    <property type="protein sequence ID" value="KII63958.1"/>
    <property type="molecule type" value="Genomic_DNA"/>
</dbReference>
<name>A0A0C2IF49_THEKT</name>